<feature type="domain" description="PINIT" evidence="14">
    <location>
        <begin position="132"/>
        <end position="292"/>
    </location>
</feature>
<dbReference type="PROSITE" id="PS51466">
    <property type="entry name" value="PINIT"/>
    <property type="match status" value="1"/>
</dbReference>
<dbReference type="GO" id="GO:0003712">
    <property type="term" value="F:transcription coregulator activity"/>
    <property type="evidence" value="ECO:0007669"/>
    <property type="project" value="TreeGrafter"/>
</dbReference>
<comment type="caution">
    <text evidence="15">The sequence shown here is derived from an EMBL/GenBank/DDBJ whole genome shotgun (WGS) entry which is preliminary data.</text>
</comment>
<dbReference type="AlphaFoldDB" id="A0A4Y2HML7"/>
<dbReference type="Gene3D" id="2.60.120.780">
    <property type="entry name" value="PINIT domain"/>
    <property type="match status" value="1"/>
</dbReference>
<dbReference type="PROSITE" id="PS51044">
    <property type="entry name" value="ZF_SP_RING"/>
    <property type="match status" value="1"/>
</dbReference>
<keyword evidence="15" id="KW-0436">Ligase</keyword>
<dbReference type="PANTHER" id="PTHR10782:SF94">
    <property type="entry name" value="SUPPRESSOR OF VARIEGATION 2-10, ISOFORM I"/>
    <property type="match status" value="1"/>
</dbReference>
<dbReference type="GO" id="GO:0006357">
    <property type="term" value="P:regulation of transcription by RNA polymerase II"/>
    <property type="evidence" value="ECO:0007669"/>
    <property type="project" value="TreeGrafter"/>
</dbReference>
<comment type="similarity">
    <text evidence="3">Belongs to the PIAS family.</text>
</comment>
<dbReference type="UniPathway" id="UPA00886"/>
<accession>A0A4Y2HML7</accession>
<evidence type="ECO:0000256" key="5">
    <source>
        <dbReference type="ARBA" id="ARBA00022723"/>
    </source>
</evidence>
<comment type="subcellular location">
    <subcellularLocation>
        <location evidence="1">Nucleus</location>
    </subcellularLocation>
</comment>
<dbReference type="InterPro" id="IPR013083">
    <property type="entry name" value="Znf_RING/FYVE/PHD"/>
</dbReference>
<dbReference type="Pfam" id="PF02891">
    <property type="entry name" value="zf-MIZ"/>
    <property type="match status" value="1"/>
</dbReference>
<dbReference type="GO" id="GO:0005634">
    <property type="term" value="C:nucleus"/>
    <property type="evidence" value="ECO:0007669"/>
    <property type="project" value="UniProtKB-SubCell"/>
</dbReference>
<feature type="compositionally biased region" description="Polar residues" evidence="11">
    <location>
        <begin position="619"/>
        <end position="628"/>
    </location>
</feature>
<keyword evidence="4" id="KW-0808">Transferase</keyword>
<dbReference type="GO" id="GO:0000785">
    <property type="term" value="C:chromatin"/>
    <property type="evidence" value="ECO:0007669"/>
    <property type="project" value="TreeGrafter"/>
</dbReference>
<dbReference type="InterPro" id="IPR023321">
    <property type="entry name" value="PINIT"/>
</dbReference>
<dbReference type="PANTHER" id="PTHR10782">
    <property type="entry name" value="ZINC FINGER MIZ DOMAIN-CONTAINING PROTEIN"/>
    <property type="match status" value="1"/>
</dbReference>
<keyword evidence="8" id="KW-0862">Zinc</keyword>
<dbReference type="SMART" id="SM00513">
    <property type="entry name" value="SAP"/>
    <property type="match status" value="1"/>
</dbReference>
<dbReference type="FunFam" id="1.10.720.30:FF:000001">
    <property type="entry name" value="E3 SUMO-protein ligase PIAS2 isoform 1"/>
    <property type="match status" value="1"/>
</dbReference>
<evidence type="ECO:0000259" key="13">
    <source>
        <dbReference type="PROSITE" id="PS51044"/>
    </source>
</evidence>
<dbReference type="Gene3D" id="3.30.40.10">
    <property type="entry name" value="Zinc/RING finger domain, C3HC4 (zinc finger)"/>
    <property type="match status" value="1"/>
</dbReference>
<dbReference type="PROSITE" id="PS50800">
    <property type="entry name" value="SAP"/>
    <property type="match status" value="1"/>
</dbReference>
<feature type="compositionally biased region" description="Basic and acidic residues" evidence="11">
    <location>
        <begin position="606"/>
        <end position="618"/>
    </location>
</feature>
<dbReference type="Pfam" id="PF02037">
    <property type="entry name" value="SAP"/>
    <property type="match status" value="1"/>
</dbReference>
<dbReference type="Pfam" id="PF14324">
    <property type="entry name" value="PINIT"/>
    <property type="match status" value="1"/>
</dbReference>
<dbReference type="InterPro" id="IPR036361">
    <property type="entry name" value="SAP_dom_sf"/>
</dbReference>
<dbReference type="OrthoDB" id="10263264at2759"/>
<comment type="pathway">
    <text evidence="2">Protein modification; protein sumoylation.</text>
</comment>
<gene>
    <name evidence="15" type="primary">Pias1</name>
    <name evidence="15" type="ORF">AVEN_258314_1</name>
</gene>
<evidence type="ECO:0000256" key="10">
    <source>
        <dbReference type="PROSITE-ProRule" id="PRU00452"/>
    </source>
</evidence>
<evidence type="ECO:0000256" key="8">
    <source>
        <dbReference type="ARBA" id="ARBA00022833"/>
    </source>
</evidence>
<evidence type="ECO:0000313" key="15">
    <source>
        <dbReference type="EMBL" id="GBM66651.1"/>
    </source>
</evidence>
<evidence type="ECO:0000256" key="6">
    <source>
        <dbReference type="ARBA" id="ARBA00022771"/>
    </source>
</evidence>
<keyword evidence="9" id="KW-0539">Nucleus</keyword>
<keyword evidence="16" id="KW-1185">Reference proteome</keyword>
<reference evidence="15 16" key="1">
    <citation type="journal article" date="2019" name="Sci. Rep.">
        <title>Orb-weaving spider Araneus ventricosus genome elucidates the spidroin gene catalogue.</title>
        <authorList>
            <person name="Kono N."/>
            <person name="Nakamura H."/>
            <person name="Ohtoshi R."/>
            <person name="Moran D.A.P."/>
            <person name="Shinohara A."/>
            <person name="Yoshida Y."/>
            <person name="Fujiwara M."/>
            <person name="Mori M."/>
            <person name="Tomita M."/>
            <person name="Arakawa K."/>
        </authorList>
    </citation>
    <scope>NUCLEOTIDE SEQUENCE [LARGE SCALE GENOMIC DNA]</scope>
</reference>
<dbReference type="GO" id="GO:0016874">
    <property type="term" value="F:ligase activity"/>
    <property type="evidence" value="ECO:0007669"/>
    <property type="project" value="UniProtKB-KW"/>
</dbReference>
<evidence type="ECO:0000259" key="14">
    <source>
        <dbReference type="PROSITE" id="PS51466"/>
    </source>
</evidence>
<protein>
    <submittedName>
        <fullName evidence="15">E3 SUMO-protein ligase PIAS1</fullName>
    </submittedName>
</protein>
<feature type="region of interest" description="Disordered" evidence="11">
    <location>
        <begin position="605"/>
        <end position="628"/>
    </location>
</feature>
<dbReference type="FunFam" id="2.60.120.780:FF:000001">
    <property type="entry name" value="E3 SUMO-protein ligase PIAS2 isoform X1"/>
    <property type="match status" value="1"/>
</dbReference>
<name>A0A4Y2HML7_ARAVE</name>
<feature type="domain" description="SAP" evidence="12">
    <location>
        <begin position="10"/>
        <end position="44"/>
    </location>
</feature>
<dbReference type="InterPro" id="IPR004181">
    <property type="entry name" value="Znf_MIZ"/>
</dbReference>
<dbReference type="GO" id="GO:0061665">
    <property type="term" value="F:SUMO ligase activity"/>
    <property type="evidence" value="ECO:0007669"/>
    <property type="project" value="TreeGrafter"/>
</dbReference>
<evidence type="ECO:0000259" key="12">
    <source>
        <dbReference type="PROSITE" id="PS50800"/>
    </source>
</evidence>
<evidence type="ECO:0000256" key="9">
    <source>
        <dbReference type="ARBA" id="ARBA00023242"/>
    </source>
</evidence>
<keyword evidence="5" id="KW-0479">Metal-binding</keyword>
<sequence length="628" mass="69870">MAEADLRNMIMNFRVSDLQVLLGFAGRNKTGKKQELQTRALDLLKLNSPAVNMKVRELHNRRYHHQLMRPNSYEMAERPLSEAPMNPYDLHMNNNYSARCNPNVRPTPVHQGPSSSYSASGKSYVASLPNTNTQPHYNAYSDVKFKELPFYDILYILVRPTSLVADPSERYQETSFYFTLTPQQAQDVAMSKNASGNYECQILLRFCLLDVSSEQEDNFPPSICVKVNSKIVTLPNPIPTNRPGVEPKRPSRPVNITSFSKLSPTVTNVVTVSWASTYGRSYVAGLYIVRQLSSQTLLQRLKDIGVRNPEYTTAMIKEKLQQGQDAEIATTSLRGSLICPLGKVKMELPCRAVTCTHLQCFDASLYIQMNEKKPKWICPVCDKPALFRTLAIDGLFIEIASKVPPECTEVQFNEDGSWTPIIPVKEPKEAKKTIEKRPKKNSKPVEVVDISDSDSEEVWSYDIDPQTIKTGNSPDSPPLPISPNALLFPTSLANSESYPVSLTQSSHPFPESLSMSSGIQNETSEPVCVLPDLLLNHNDTSMPSTSSSSPGLNSTSFPNMPFLNDVPFYSSATNTFSDQIGSLNGNPSSAPPTFDFLSLIQGSDVEPQKNKEYDRKETSSSPDVISLD</sequence>
<dbReference type="SUPFAM" id="SSF68906">
    <property type="entry name" value="SAP domain"/>
    <property type="match status" value="1"/>
</dbReference>
<keyword evidence="6 10" id="KW-0863">Zinc-finger</keyword>
<dbReference type="CDD" id="cd16790">
    <property type="entry name" value="SP-RING_PIAS"/>
    <property type="match status" value="1"/>
</dbReference>
<dbReference type="GO" id="GO:0016925">
    <property type="term" value="P:protein sumoylation"/>
    <property type="evidence" value="ECO:0007669"/>
    <property type="project" value="UniProtKB-UniPathway"/>
</dbReference>
<evidence type="ECO:0000256" key="4">
    <source>
        <dbReference type="ARBA" id="ARBA00022679"/>
    </source>
</evidence>
<feature type="region of interest" description="Disordered" evidence="11">
    <location>
        <begin position="429"/>
        <end position="449"/>
    </location>
</feature>
<keyword evidence="7" id="KW-0833">Ubl conjugation pathway</keyword>
<feature type="domain" description="SP-RING-type" evidence="13">
    <location>
        <begin position="324"/>
        <end position="409"/>
    </location>
</feature>
<dbReference type="InterPro" id="IPR038654">
    <property type="entry name" value="PINIT_sf"/>
</dbReference>
<evidence type="ECO:0000256" key="2">
    <source>
        <dbReference type="ARBA" id="ARBA00004718"/>
    </source>
</evidence>
<organism evidence="15 16">
    <name type="scientific">Araneus ventricosus</name>
    <name type="common">Orbweaver spider</name>
    <name type="synonym">Epeira ventricosa</name>
    <dbReference type="NCBI Taxonomy" id="182803"/>
    <lineage>
        <taxon>Eukaryota</taxon>
        <taxon>Metazoa</taxon>
        <taxon>Ecdysozoa</taxon>
        <taxon>Arthropoda</taxon>
        <taxon>Chelicerata</taxon>
        <taxon>Arachnida</taxon>
        <taxon>Araneae</taxon>
        <taxon>Araneomorphae</taxon>
        <taxon>Entelegynae</taxon>
        <taxon>Araneoidea</taxon>
        <taxon>Araneidae</taxon>
        <taxon>Araneus</taxon>
    </lineage>
</organism>
<evidence type="ECO:0000256" key="11">
    <source>
        <dbReference type="SAM" id="MobiDB-lite"/>
    </source>
</evidence>
<dbReference type="GO" id="GO:0008270">
    <property type="term" value="F:zinc ion binding"/>
    <property type="evidence" value="ECO:0007669"/>
    <property type="project" value="UniProtKB-KW"/>
</dbReference>
<evidence type="ECO:0000256" key="7">
    <source>
        <dbReference type="ARBA" id="ARBA00022786"/>
    </source>
</evidence>
<evidence type="ECO:0000256" key="1">
    <source>
        <dbReference type="ARBA" id="ARBA00004123"/>
    </source>
</evidence>
<dbReference type="Proteomes" id="UP000499080">
    <property type="component" value="Unassembled WGS sequence"/>
</dbReference>
<evidence type="ECO:0000313" key="16">
    <source>
        <dbReference type="Proteomes" id="UP000499080"/>
    </source>
</evidence>
<evidence type="ECO:0000256" key="3">
    <source>
        <dbReference type="ARBA" id="ARBA00005383"/>
    </source>
</evidence>
<dbReference type="Gene3D" id="1.10.720.30">
    <property type="entry name" value="SAP domain"/>
    <property type="match status" value="1"/>
</dbReference>
<dbReference type="EMBL" id="BGPR01002037">
    <property type="protein sequence ID" value="GBM66651.1"/>
    <property type="molecule type" value="Genomic_DNA"/>
</dbReference>
<proteinExistence type="inferred from homology"/>
<dbReference type="InterPro" id="IPR003034">
    <property type="entry name" value="SAP_dom"/>
</dbReference>